<keyword evidence="3" id="KW-1185">Reference proteome</keyword>
<comment type="caution">
    <text evidence="2">The sequence shown here is derived from an EMBL/GenBank/DDBJ whole genome shotgun (WGS) entry which is preliminary data.</text>
</comment>
<accession>A0A7Y0L715</accession>
<protein>
    <submittedName>
        <fullName evidence="2">DUF1540 domain-containing protein</fullName>
    </submittedName>
</protein>
<proteinExistence type="predicted"/>
<name>A0A7Y0L715_9FIRM</name>
<dbReference type="AlphaFoldDB" id="A0A7Y0L715"/>
<evidence type="ECO:0000313" key="3">
    <source>
        <dbReference type="Proteomes" id="UP000533476"/>
    </source>
</evidence>
<dbReference type="RefSeq" id="WP_169101591.1">
    <property type="nucleotide sequence ID" value="NZ_JABBVZ010000073.1"/>
</dbReference>
<dbReference type="Proteomes" id="UP000533476">
    <property type="component" value="Unassembled WGS sequence"/>
</dbReference>
<reference evidence="2 3" key="1">
    <citation type="submission" date="2020-04" db="EMBL/GenBank/DDBJ databases">
        <authorList>
            <person name="Zhang R."/>
            <person name="Schippers A."/>
        </authorList>
    </citation>
    <scope>NUCLEOTIDE SEQUENCE [LARGE SCALE GENOMIC DNA]</scope>
    <source>
        <strain evidence="2 3">DSM 109850</strain>
    </source>
</reference>
<evidence type="ECO:0000259" key="1">
    <source>
        <dbReference type="Pfam" id="PF07561"/>
    </source>
</evidence>
<dbReference type="Pfam" id="PF07561">
    <property type="entry name" value="DUF1540"/>
    <property type="match status" value="1"/>
</dbReference>
<evidence type="ECO:0000313" key="2">
    <source>
        <dbReference type="EMBL" id="NMP23921.1"/>
    </source>
</evidence>
<dbReference type="InterPro" id="IPR011437">
    <property type="entry name" value="DUF1540"/>
</dbReference>
<dbReference type="EMBL" id="JABBVZ010000073">
    <property type="protein sequence ID" value="NMP23921.1"/>
    <property type="molecule type" value="Genomic_DNA"/>
</dbReference>
<sequence>MSRQVIHCTVDYCRYNEHRYCALESIQIAPQAPVMADGDAAELPSTFCASFEAKDDV</sequence>
<gene>
    <name evidence="2" type="ORF">HIJ39_16430</name>
</gene>
<feature type="domain" description="DUF1540" evidence="1">
    <location>
        <begin position="6"/>
        <end position="51"/>
    </location>
</feature>
<organism evidence="2 3">
    <name type="scientific">Sulfobacillus harzensis</name>
    <dbReference type="NCBI Taxonomy" id="2729629"/>
    <lineage>
        <taxon>Bacteria</taxon>
        <taxon>Bacillati</taxon>
        <taxon>Bacillota</taxon>
        <taxon>Clostridia</taxon>
        <taxon>Eubacteriales</taxon>
        <taxon>Clostridiales Family XVII. Incertae Sedis</taxon>
        <taxon>Sulfobacillus</taxon>
    </lineage>
</organism>